<organism evidence="2 3">
    <name type="scientific">Phytophthora megakarya</name>
    <dbReference type="NCBI Taxonomy" id="4795"/>
    <lineage>
        <taxon>Eukaryota</taxon>
        <taxon>Sar</taxon>
        <taxon>Stramenopiles</taxon>
        <taxon>Oomycota</taxon>
        <taxon>Peronosporomycetes</taxon>
        <taxon>Peronosporales</taxon>
        <taxon>Peronosporaceae</taxon>
        <taxon>Phytophthora</taxon>
    </lineage>
</organism>
<evidence type="ECO:0000256" key="1">
    <source>
        <dbReference type="SAM" id="MobiDB-lite"/>
    </source>
</evidence>
<feature type="compositionally biased region" description="Gly residues" evidence="1">
    <location>
        <begin position="10"/>
        <end position="24"/>
    </location>
</feature>
<name>A0A225WFB7_9STRA</name>
<evidence type="ECO:0000313" key="2">
    <source>
        <dbReference type="EMBL" id="OWZ15717.1"/>
    </source>
</evidence>
<reference evidence="3" key="1">
    <citation type="submission" date="2017-03" db="EMBL/GenBank/DDBJ databases">
        <title>Phytopthora megakarya and P. palmivora, two closely related causual agents of cacao black pod achieved similar genome size and gene model numbers by different mechanisms.</title>
        <authorList>
            <person name="Ali S."/>
            <person name="Shao J."/>
            <person name="Larry D.J."/>
            <person name="Kronmiller B."/>
            <person name="Shen D."/>
            <person name="Strem M.D."/>
            <person name="Melnick R.L."/>
            <person name="Guiltinan M.J."/>
            <person name="Tyler B.M."/>
            <person name="Meinhardt L.W."/>
            <person name="Bailey B.A."/>
        </authorList>
    </citation>
    <scope>NUCLEOTIDE SEQUENCE [LARGE SCALE GENOMIC DNA]</scope>
    <source>
        <strain evidence="3">zdho120</strain>
    </source>
</reference>
<dbReference type="EMBL" id="NBNE01001068">
    <property type="protein sequence ID" value="OWZ15717.1"/>
    <property type="molecule type" value="Genomic_DNA"/>
</dbReference>
<dbReference type="OrthoDB" id="119960at2759"/>
<feature type="non-terminal residue" evidence="2">
    <location>
        <position position="1"/>
    </location>
</feature>
<accession>A0A225WFB7</accession>
<sequence>MLQEVVEDTGGTGGDGTTTTGGDGTTTTTGGDGTTTTTGGHVYGTHTSIGLMNTNSVTHKEKKCNRFTNWWKRLFDRSIKKCPKEKNEDEERRLRA</sequence>
<feature type="region of interest" description="Disordered" evidence="1">
    <location>
        <begin position="1"/>
        <end position="40"/>
    </location>
</feature>
<keyword evidence="3" id="KW-1185">Reference proteome</keyword>
<gene>
    <name evidence="2" type="ORF">PHMEG_00010587</name>
</gene>
<proteinExistence type="predicted"/>
<feature type="compositionally biased region" description="Low complexity" evidence="1">
    <location>
        <begin position="25"/>
        <end position="40"/>
    </location>
</feature>
<dbReference type="Proteomes" id="UP000198211">
    <property type="component" value="Unassembled WGS sequence"/>
</dbReference>
<comment type="caution">
    <text evidence="2">The sequence shown here is derived from an EMBL/GenBank/DDBJ whole genome shotgun (WGS) entry which is preliminary data.</text>
</comment>
<dbReference type="AlphaFoldDB" id="A0A225WFB7"/>
<evidence type="ECO:0000313" key="3">
    <source>
        <dbReference type="Proteomes" id="UP000198211"/>
    </source>
</evidence>
<protein>
    <submittedName>
        <fullName evidence="2">Uncharacterized protein</fullName>
    </submittedName>
</protein>